<dbReference type="InterPro" id="IPR027417">
    <property type="entry name" value="P-loop_NTPase"/>
</dbReference>
<dbReference type="Proteomes" id="UP000006743">
    <property type="component" value="Chromosome"/>
</dbReference>
<dbReference type="SMART" id="SM00255">
    <property type="entry name" value="TIR"/>
    <property type="match status" value="1"/>
</dbReference>
<dbReference type="HOGENOM" id="CLU_015526_0_0_6"/>
<organism evidence="2 3">
    <name type="scientific">Glaesserella parasuis serovar 5 (strain SH0165)</name>
    <name type="common">Haemophilus parasuis</name>
    <dbReference type="NCBI Taxonomy" id="557723"/>
    <lineage>
        <taxon>Bacteria</taxon>
        <taxon>Pseudomonadati</taxon>
        <taxon>Pseudomonadota</taxon>
        <taxon>Gammaproteobacteria</taxon>
        <taxon>Pasteurellales</taxon>
        <taxon>Pasteurellaceae</taxon>
        <taxon>Glaesserella</taxon>
    </lineage>
</organism>
<dbReference type="Pfam" id="PF13676">
    <property type="entry name" value="TIR_2"/>
    <property type="match status" value="1"/>
</dbReference>
<dbReference type="SUPFAM" id="SSF52200">
    <property type="entry name" value="Toll/Interleukin receptor TIR domain"/>
    <property type="match status" value="1"/>
</dbReference>
<dbReference type="InterPro" id="IPR000157">
    <property type="entry name" value="TIR_dom"/>
</dbReference>
<dbReference type="PROSITE" id="PS50104">
    <property type="entry name" value="TIR"/>
    <property type="match status" value="1"/>
</dbReference>
<sequence length="852" mass="100022">MSTKVFISYSHKDECFKDELCEHLSSLRRQGVIDDWNDRKITPGSEWKNDIDKNLLESELILFLVSSSFMNSDYCNDIELKKALRLHSEGTAHIIPIIIRAVDWSGSELASLQALPKDAKAVQSWSDKDEAWVNVINGIKEHIEVFHQEKSVRKLNVYSKNLQFHNPLIEWIDDTEISLTHRHTSKIILSDIYVLPDVKFRDLDSEDMRNISSAEKINSYNYSVILGDEQQGKTSLLKYFYKNFLNENKHPIFLDGESINDIKHERMLGKVIKKQYDIDYADYLNLSEDKIILIDNIDKISLNSKFKEIFFKEITKLFDKCIFTSSLLYECSLNELSSLDNFKVCSIMGMGNRKREDLILKWVSLGQEHTINDDELYSKCDELKHKINLIIKKNIVPTKPIYIIMLIQWFETHNNLNIELSSYGYCYERLIYQSFQNAKIDSRNIDKYLNILTELSWVIFINGSNPMDNNTLELFFKEYKKEYILDEEPIIENLTKCLILKITEEGFITFKYPYIYYFFVAKKIAESYTKDKDEFNAHVDELVENIYKEDFANILIFITHHTKDEWILDKIKFVLSNLFRNQKPSTLDKEQLGFMKEFITKIPDLVIEQREIKEERSKYNQNLDDYEMINEKDNIPDELESKDLFKIINKVFKGIEISGQIINNRYASLKRTELTSLASNGILCGLRFLNHFIELTDMAKNEIIKVISNHLYENPNLTNKQIGKFAESAYLLLTYSVISAFIRKISISIGSKDAFEIYQNITYQDQDTPAIILIKQTIELHFNKKLDFKKLKDNYEKLKSNPVCIRILREIVIQHIYLFPVSTREKQQLSTLLNLPIVGQELISQKQKRIGY</sequence>
<accession>B8F7Y2</accession>
<proteinExistence type="predicted"/>
<evidence type="ECO:0000313" key="3">
    <source>
        <dbReference type="Proteomes" id="UP000006743"/>
    </source>
</evidence>
<dbReference type="AlphaFoldDB" id="B8F7Y2"/>
<dbReference type="Gene3D" id="3.40.50.300">
    <property type="entry name" value="P-loop containing nucleotide triphosphate hydrolases"/>
    <property type="match status" value="1"/>
</dbReference>
<name>B8F7Y2_GLAP5</name>
<dbReference type="EMBL" id="CP001321">
    <property type="protein sequence ID" value="ACL33434.1"/>
    <property type="molecule type" value="Genomic_DNA"/>
</dbReference>
<dbReference type="STRING" id="557723.HAPS_1951"/>
<dbReference type="PATRIC" id="fig|557723.8.peg.1936"/>
<dbReference type="GO" id="GO:0007165">
    <property type="term" value="P:signal transduction"/>
    <property type="evidence" value="ECO:0007669"/>
    <property type="project" value="InterPro"/>
</dbReference>
<keyword evidence="3" id="KW-1185">Reference proteome</keyword>
<dbReference type="InterPro" id="IPR057123">
    <property type="entry name" value="STAND_NTPase4_dom"/>
</dbReference>
<feature type="domain" description="TIR" evidence="1">
    <location>
        <begin position="1"/>
        <end position="126"/>
    </location>
</feature>
<dbReference type="InterPro" id="IPR035897">
    <property type="entry name" value="Toll_tir_struct_dom_sf"/>
</dbReference>
<dbReference type="SUPFAM" id="SSF52540">
    <property type="entry name" value="P-loop containing nucleoside triphosphate hydrolases"/>
    <property type="match status" value="1"/>
</dbReference>
<dbReference type="RefSeq" id="WP_015939997.1">
    <property type="nucleotide sequence ID" value="NC_011852.1"/>
</dbReference>
<dbReference type="Gene3D" id="3.40.50.10140">
    <property type="entry name" value="Toll/interleukin-1 receptor homology (TIR) domain"/>
    <property type="match status" value="1"/>
</dbReference>
<keyword evidence="2" id="KW-0675">Receptor</keyword>
<dbReference type="Pfam" id="PF24406">
    <property type="entry name" value="nSTAND_NTPase4"/>
    <property type="match status" value="1"/>
</dbReference>
<evidence type="ECO:0000313" key="2">
    <source>
        <dbReference type="EMBL" id="ACL33434.1"/>
    </source>
</evidence>
<evidence type="ECO:0000259" key="1">
    <source>
        <dbReference type="PROSITE" id="PS50104"/>
    </source>
</evidence>
<reference evidence="2 3" key="1">
    <citation type="journal article" date="2009" name="J. Bacteriol.">
        <title>Complete genome sequence of Haemophilus parasuis SH0165.</title>
        <authorList>
            <person name="Yue M."/>
            <person name="Yang F."/>
            <person name="Yang J."/>
            <person name="Bei W."/>
            <person name="Cai X."/>
            <person name="Chen L."/>
            <person name="Dong J."/>
            <person name="Zhou R."/>
            <person name="Jin M."/>
            <person name="Jin Q."/>
            <person name="Chen H."/>
        </authorList>
    </citation>
    <scope>NUCLEOTIDE SEQUENCE [LARGE SCALE GENOMIC DNA]</scope>
    <source>
        <strain evidence="2 3">SH0165</strain>
    </source>
</reference>
<dbReference type="KEGG" id="hap:HAPS_1951"/>
<protein>
    <submittedName>
        <fullName evidence="2">Toll-interleukin receptor</fullName>
    </submittedName>
</protein>
<gene>
    <name evidence="2" type="primary">tir</name>
    <name evidence="2" type="ordered locus">HAPS_1951</name>
</gene>